<keyword evidence="2" id="KW-1133">Transmembrane helix</keyword>
<accession>A0A9Q5JEP5</accession>
<dbReference type="GO" id="GO:0009253">
    <property type="term" value="P:peptidoglycan catabolic process"/>
    <property type="evidence" value="ECO:0007669"/>
    <property type="project" value="InterPro"/>
</dbReference>
<comment type="caution">
    <text evidence="3">The sequence shown here is derived from an EMBL/GenBank/DDBJ whole genome shotgun (WGS) entry which is preliminary data.</text>
</comment>
<sequence>MRNKLKLKTIFMMSFGVIVLVFLSSLYEKTGFTSIFEGSANDSINQNIQNRQLNNVNFKEVNIQAPIIDISGWQLPQEMDYDQISNQIVGAIIRVQHGGGSVKNNAASTSSGEDKSYKKHIEEFQSRNVPVAVYAYANGRSEKEMRKEARDFYDRAKDYTPTYWWVDVEEETMNDMNAGVEAFRDELESLGVENIGIYTQDWFLSAFQINVDKFNAIWFAHYGGDTGFLDSRPETDKHYELHQYTSQGKLNGYPNQLDFNIATSREDYEKIFTYK</sequence>
<dbReference type="GO" id="GO:0016998">
    <property type="term" value="P:cell wall macromolecule catabolic process"/>
    <property type="evidence" value="ECO:0007669"/>
    <property type="project" value="InterPro"/>
</dbReference>
<dbReference type="PANTHER" id="PTHR34135">
    <property type="entry name" value="LYSOZYME"/>
    <property type="match status" value="1"/>
</dbReference>
<reference evidence="4" key="1">
    <citation type="submission" date="2016-09" db="EMBL/GenBank/DDBJ databases">
        <title>Draft genome sequence of a novel species of the family Streptococcaceae isolated from flowers.</title>
        <authorList>
            <person name="Chuah L.-O."/>
            <person name="Yap K.-P."/>
            <person name="Thong K.L."/>
            <person name="Liong M.T."/>
            <person name="Ahmad R."/>
            <person name="Rusul G."/>
        </authorList>
    </citation>
    <scope>NUCLEOTIDE SEQUENCE [LARGE SCALE GENOMIC DNA]</scope>
    <source>
        <strain evidence="4">HibF3</strain>
    </source>
</reference>
<keyword evidence="2" id="KW-0812">Transmembrane</keyword>
<feature type="transmembrane region" description="Helical" evidence="2">
    <location>
        <begin position="7"/>
        <end position="27"/>
    </location>
</feature>
<proteinExistence type="inferred from homology"/>
<dbReference type="Proteomes" id="UP000177273">
    <property type="component" value="Unassembled WGS sequence"/>
</dbReference>
<gene>
    <name evidence="3" type="ORF">BG262_07385</name>
</gene>
<organism evidence="3 4">
    <name type="scientific">Floricoccus penangensis</name>
    <dbReference type="NCBI Taxonomy" id="1859475"/>
    <lineage>
        <taxon>Bacteria</taxon>
        <taxon>Bacillati</taxon>
        <taxon>Bacillota</taxon>
        <taxon>Bacilli</taxon>
        <taxon>Lactobacillales</taxon>
        <taxon>Streptococcaceae</taxon>
        <taxon>Floricoccus</taxon>
    </lineage>
</organism>
<keyword evidence="4" id="KW-1185">Reference proteome</keyword>
<name>A0A9Q5JEP5_9LACT</name>
<dbReference type="PROSITE" id="PS51904">
    <property type="entry name" value="GLYCOSYL_HYDROL_F25_2"/>
    <property type="match status" value="1"/>
</dbReference>
<dbReference type="Pfam" id="PF01183">
    <property type="entry name" value="Glyco_hydro_25"/>
    <property type="match status" value="1"/>
</dbReference>
<dbReference type="CDD" id="cd06523">
    <property type="entry name" value="GH25_PlyB-like"/>
    <property type="match status" value="1"/>
</dbReference>
<dbReference type="AlphaFoldDB" id="A0A9Q5JEP5"/>
<dbReference type="InterPro" id="IPR017853">
    <property type="entry name" value="GH"/>
</dbReference>
<dbReference type="EMBL" id="MKIQ01000031">
    <property type="protein sequence ID" value="OFI45814.1"/>
    <property type="molecule type" value="Genomic_DNA"/>
</dbReference>
<evidence type="ECO:0000313" key="4">
    <source>
        <dbReference type="Proteomes" id="UP000177273"/>
    </source>
</evidence>
<dbReference type="Gene3D" id="3.20.20.80">
    <property type="entry name" value="Glycosidases"/>
    <property type="match status" value="1"/>
</dbReference>
<dbReference type="InterPro" id="IPR002053">
    <property type="entry name" value="Glyco_hydro_25"/>
</dbReference>
<dbReference type="GO" id="GO:0016052">
    <property type="term" value="P:carbohydrate catabolic process"/>
    <property type="evidence" value="ECO:0007669"/>
    <property type="project" value="TreeGrafter"/>
</dbReference>
<keyword evidence="3" id="KW-0378">Hydrolase</keyword>
<protein>
    <submittedName>
        <fullName evidence="3">Glycosyl hydrolase family 25</fullName>
    </submittedName>
</protein>
<dbReference type="PANTHER" id="PTHR34135:SF1">
    <property type="entry name" value="GLYCOSYL HYDROLASE FAMILY 25"/>
    <property type="match status" value="1"/>
</dbReference>
<comment type="similarity">
    <text evidence="1">Belongs to the glycosyl hydrolase 25 family.</text>
</comment>
<evidence type="ECO:0000256" key="2">
    <source>
        <dbReference type="SAM" id="Phobius"/>
    </source>
</evidence>
<keyword evidence="2" id="KW-0472">Membrane</keyword>
<dbReference type="GO" id="GO:0003796">
    <property type="term" value="F:lysozyme activity"/>
    <property type="evidence" value="ECO:0007669"/>
    <property type="project" value="InterPro"/>
</dbReference>
<evidence type="ECO:0000313" key="3">
    <source>
        <dbReference type="EMBL" id="OFI45814.1"/>
    </source>
</evidence>
<evidence type="ECO:0000256" key="1">
    <source>
        <dbReference type="ARBA" id="ARBA00010646"/>
    </source>
</evidence>
<dbReference type="SUPFAM" id="SSF51445">
    <property type="entry name" value="(Trans)glycosidases"/>
    <property type="match status" value="1"/>
</dbReference>